<dbReference type="OrthoDB" id="10249379at2759"/>
<protein>
    <submittedName>
        <fullName evidence="2">Uncharacterized protein</fullName>
    </submittedName>
</protein>
<accession>V6TYC6</accession>
<evidence type="ECO:0000313" key="2">
    <source>
        <dbReference type="EMBL" id="ESU43609.1"/>
    </source>
</evidence>
<proteinExistence type="predicted"/>
<dbReference type="AlphaFoldDB" id="V6TYC6"/>
<dbReference type="VEuPathDB" id="GiardiaDB:GL50803_0014967"/>
<feature type="region of interest" description="Disordered" evidence="1">
    <location>
        <begin position="37"/>
        <end position="57"/>
    </location>
</feature>
<dbReference type="VEuPathDB" id="GiardiaDB:QR46_1842"/>
<feature type="compositionally biased region" description="Basic and acidic residues" evidence="1">
    <location>
        <begin position="220"/>
        <end position="237"/>
    </location>
</feature>
<feature type="region of interest" description="Disordered" evidence="1">
    <location>
        <begin position="82"/>
        <end position="103"/>
    </location>
</feature>
<feature type="compositionally biased region" description="Basic and acidic residues" evidence="1">
    <location>
        <begin position="82"/>
        <end position="97"/>
    </location>
</feature>
<comment type="caution">
    <text evidence="2">The sequence shown here is derived from an EMBL/GenBank/DDBJ whole genome shotgun (WGS) entry which is preliminary data.</text>
</comment>
<dbReference type="VEuPathDB" id="GiardiaDB:GL50581_3877"/>
<organism evidence="2 3">
    <name type="scientific">Giardia intestinalis</name>
    <name type="common">Giardia lamblia</name>
    <dbReference type="NCBI Taxonomy" id="5741"/>
    <lineage>
        <taxon>Eukaryota</taxon>
        <taxon>Metamonada</taxon>
        <taxon>Diplomonadida</taxon>
        <taxon>Hexamitidae</taxon>
        <taxon>Giardiinae</taxon>
        <taxon>Giardia</taxon>
    </lineage>
</organism>
<reference evidence="3" key="1">
    <citation type="submission" date="2012-02" db="EMBL/GenBank/DDBJ databases">
        <title>Genome sequencing of Giardia lamblia Genotypes A2 and B isolates (DH and GS) and comparative analysis with the genomes of Genotypes A1 and E (WB and Pig).</title>
        <authorList>
            <person name="Adam R."/>
            <person name="Dahlstrom E."/>
            <person name="Martens C."/>
            <person name="Bruno D."/>
            <person name="Barbian K."/>
            <person name="Porcella S.F."/>
            <person name="Nash T."/>
        </authorList>
    </citation>
    <scope>NUCLEOTIDE SEQUENCE</scope>
    <source>
        <strain evidence="3">GS</strain>
    </source>
</reference>
<dbReference type="EMBL" id="AHHH01000043">
    <property type="protein sequence ID" value="ESU43609.1"/>
    <property type="molecule type" value="Genomic_DNA"/>
</dbReference>
<reference evidence="2 3" key="2">
    <citation type="journal article" date="2013" name="Genome Biol. Evol.">
        <title>Genome sequencing of Giardia lamblia genotypes A2 and B isolates (DH and GS) and comparative analysis with the genomes of genotypes A1 and E (WB and Pig).</title>
        <authorList>
            <person name="Adam R.D."/>
            <person name="Dahlstrom E.W."/>
            <person name="Martens C.A."/>
            <person name="Bruno D.P."/>
            <person name="Barbian K.D."/>
            <person name="Ricklefs S.M."/>
            <person name="Hernandez M.M."/>
            <person name="Narla N.P."/>
            <person name="Patel R.B."/>
            <person name="Porcella S.F."/>
            <person name="Nash T.E."/>
        </authorList>
    </citation>
    <scope>NUCLEOTIDE SEQUENCE [LARGE SCALE GENOMIC DNA]</scope>
    <source>
        <strain evidence="2 3">GS</strain>
    </source>
</reference>
<evidence type="ECO:0000313" key="3">
    <source>
        <dbReference type="Proteomes" id="UP000018040"/>
    </source>
</evidence>
<dbReference type="Proteomes" id="UP000018040">
    <property type="component" value="Unassembled WGS sequence"/>
</dbReference>
<dbReference type="VEuPathDB" id="GiardiaDB:DHA2_14967"/>
<name>V6TYC6_GIAIN</name>
<feature type="region of interest" description="Disordered" evidence="1">
    <location>
        <begin position="204"/>
        <end position="245"/>
    </location>
</feature>
<evidence type="ECO:0000256" key="1">
    <source>
        <dbReference type="SAM" id="MobiDB-lite"/>
    </source>
</evidence>
<gene>
    <name evidence="2" type="ORF">GSB_14967</name>
</gene>
<sequence length="245" mass="27234">VDQTHLYFFKSMSWMAPPDPMPTRVQKQMVSHITFDAGDAKSEQPLPGRKMKPGANTSSSIVFMSDNDMKDYVAQRSAEHAELATRHNTEHKRKDEGVVVSPGGDLDANGELIRKMPPPSVHISAQKPKDQFHITADPPSSEEVGLHTSISVSKKGQESHVIPSNNSASYDEFRQRAIEQAGMDRPGKSSDALSNPNYGYDMNYGFNQAGFKPTSTSPPEVERPPREIARRAHEANYRTDSSNFY</sequence>
<feature type="non-terminal residue" evidence="2">
    <location>
        <position position="1"/>
    </location>
</feature>